<dbReference type="OrthoDB" id="5738468at2"/>
<feature type="transmembrane region" description="Helical" evidence="1">
    <location>
        <begin position="183"/>
        <end position="201"/>
    </location>
</feature>
<evidence type="ECO:0008006" key="5">
    <source>
        <dbReference type="Google" id="ProtNLM"/>
    </source>
</evidence>
<dbReference type="EMBL" id="QEKI01000008">
    <property type="protein sequence ID" value="PVY40271.1"/>
    <property type="molecule type" value="Genomic_DNA"/>
</dbReference>
<evidence type="ECO:0000256" key="2">
    <source>
        <dbReference type="SAM" id="SignalP"/>
    </source>
</evidence>
<keyword evidence="1" id="KW-0812">Transmembrane</keyword>
<dbReference type="Proteomes" id="UP000245466">
    <property type="component" value="Unassembled WGS sequence"/>
</dbReference>
<keyword evidence="1" id="KW-1133">Transmembrane helix</keyword>
<feature type="chain" id="PRO_5015477314" description="PepSY-associated transmembrane protein" evidence="2">
    <location>
        <begin position="21"/>
        <end position="213"/>
    </location>
</feature>
<proteinExistence type="predicted"/>
<accession>A0A2U1AV88</accession>
<reference evidence="3 4" key="1">
    <citation type="submission" date="2018-04" db="EMBL/GenBank/DDBJ databases">
        <title>Genomic Encyclopedia of Type Strains, Phase IV (KMG-IV): sequencing the most valuable type-strain genomes for metagenomic binning, comparative biology and taxonomic classification.</title>
        <authorList>
            <person name="Goeker M."/>
        </authorList>
    </citation>
    <scope>NUCLEOTIDE SEQUENCE [LARGE SCALE GENOMIC DNA]</scope>
    <source>
        <strain evidence="3 4">DSM 100231</strain>
    </source>
</reference>
<protein>
    <recommendedName>
        <fullName evidence="5">PepSY-associated transmembrane protein</fullName>
    </recommendedName>
</protein>
<gene>
    <name evidence="3" type="ORF">C8E01_108165</name>
</gene>
<evidence type="ECO:0000313" key="4">
    <source>
        <dbReference type="Proteomes" id="UP000245466"/>
    </source>
</evidence>
<sequence length="213" mass="24962">MKKAFSIVFLLLFSIINGNADSPPSWTPYKVESENGEFFTWLRFVDSDATKSPWERKWTLIVYTKDSTELWQQQIRPMGYPEGKLSNDGKYFSYVNYWYYSDSPVVEVYRREKKPFAITGDKFDIPTQYLQQTSSHRLWLADKGYHYANGAKQQLIINTRDSNTWVVDLETGDIKVEGMNMNYVYAFLASSIIITLLYILFRKRSRITSANKT</sequence>
<organism evidence="3 4">
    <name type="scientific">Pontibacter virosus</name>
    <dbReference type="NCBI Taxonomy" id="1765052"/>
    <lineage>
        <taxon>Bacteria</taxon>
        <taxon>Pseudomonadati</taxon>
        <taxon>Bacteroidota</taxon>
        <taxon>Cytophagia</taxon>
        <taxon>Cytophagales</taxon>
        <taxon>Hymenobacteraceae</taxon>
        <taxon>Pontibacter</taxon>
    </lineage>
</organism>
<keyword evidence="1" id="KW-0472">Membrane</keyword>
<evidence type="ECO:0000313" key="3">
    <source>
        <dbReference type="EMBL" id="PVY40271.1"/>
    </source>
</evidence>
<feature type="signal peptide" evidence="2">
    <location>
        <begin position="1"/>
        <end position="20"/>
    </location>
</feature>
<dbReference type="AlphaFoldDB" id="A0A2U1AV88"/>
<name>A0A2U1AV88_9BACT</name>
<keyword evidence="2" id="KW-0732">Signal</keyword>
<keyword evidence="4" id="KW-1185">Reference proteome</keyword>
<comment type="caution">
    <text evidence="3">The sequence shown here is derived from an EMBL/GenBank/DDBJ whole genome shotgun (WGS) entry which is preliminary data.</text>
</comment>
<dbReference type="RefSeq" id="WP_116543991.1">
    <property type="nucleotide sequence ID" value="NZ_QEKI01000008.1"/>
</dbReference>
<evidence type="ECO:0000256" key="1">
    <source>
        <dbReference type="SAM" id="Phobius"/>
    </source>
</evidence>